<name>F9WPT5_TRYVY</name>
<evidence type="ECO:0000256" key="2">
    <source>
        <dbReference type="SAM" id="SignalP"/>
    </source>
</evidence>
<feature type="compositionally biased region" description="Gly residues" evidence="1">
    <location>
        <begin position="74"/>
        <end position="86"/>
    </location>
</feature>
<gene>
    <name evidence="3" type="ORF">TvY486_0022610</name>
</gene>
<sequence length="467" mass="48269">MQRLFCTCAFFLAAASVAALAADPGPGSNAAEFAVLCGAYRAAKAVQDSAERMRAGIESLEAVGREGHVAEETGGPGSGDGIGPNTGVGEARTRSPRAVAESLAKLAERYAMQAIYGSEKAGNEHRVPDAEDETNALLTMLRASTDTNGGFDEEGNDEGLILPMILLCNDGTSGNKSCGTSGGTTCPCSTAPVDNGSLENTEAKGRVWSVLKATSGTTMDSDKDLIIGNWLITKHICENHTTHARSLGTANDLAGQLEAAAHAIVHAMKPSGKTAGYNQQKMCLGQVVSNQACDGDKSSGAYACACFDKAAAANRGQGIKFINHLLAAANALRRLQRLRDDVTRHNATITAIEKHRLSAKEKRADTGNAGKINTSARAGKGEQEQQTNVAAGKGAAATTESACEKMGGQWDAHRQACSRAGEEAHAASQAGGNTAEKDVARHLGAIAASMVALAGLRAAHHFAQAQA</sequence>
<keyword evidence="2" id="KW-0732">Signal</keyword>
<feature type="region of interest" description="Disordered" evidence="1">
    <location>
        <begin position="414"/>
        <end position="435"/>
    </location>
</feature>
<feature type="region of interest" description="Disordered" evidence="1">
    <location>
        <begin position="358"/>
        <end position="394"/>
    </location>
</feature>
<dbReference type="VEuPathDB" id="TriTrypDB:TvY486_0022610"/>
<evidence type="ECO:0000256" key="1">
    <source>
        <dbReference type="SAM" id="MobiDB-lite"/>
    </source>
</evidence>
<protein>
    <submittedName>
        <fullName evidence="3">Uncharacterized protein</fullName>
    </submittedName>
</protein>
<feature type="signal peptide" evidence="2">
    <location>
        <begin position="1"/>
        <end position="21"/>
    </location>
</feature>
<dbReference type="EMBL" id="CAEX01003699">
    <property type="protein sequence ID" value="CCD19562.1"/>
    <property type="molecule type" value="Genomic_DNA"/>
</dbReference>
<dbReference type="Proteomes" id="UP000009027">
    <property type="component" value="Unassembled WGS sequence"/>
</dbReference>
<evidence type="ECO:0000313" key="4">
    <source>
        <dbReference type="Proteomes" id="UP000009027"/>
    </source>
</evidence>
<feature type="region of interest" description="Disordered" evidence="1">
    <location>
        <begin position="63"/>
        <end position="96"/>
    </location>
</feature>
<evidence type="ECO:0000313" key="3">
    <source>
        <dbReference type="EMBL" id="CCD19562.1"/>
    </source>
</evidence>
<organism evidence="3 4">
    <name type="scientific">Trypanosoma vivax (strain Y486)</name>
    <dbReference type="NCBI Taxonomy" id="1055687"/>
    <lineage>
        <taxon>Eukaryota</taxon>
        <taxon>Discoba</taxon>
        <taxon>Euglenozoa</taxon>
        <taxon>Kinetoplastea</taxon>
        <taxon>Metakinetoplastina</taxon>
        <taxon>Trypanosomatida</taxon>
        <taxon>Trypanosomatidae</taxon>
        <taxon>Trypanosoma</taxon>
        <taxon>Duttonella</taxon>
    </lineage>
</organism>
<reference evidence="3 4" key="1">
    <citation type="journal article" date="2012" name="Proc. Natl. Acad. Sci. U.S.A.">
        <title>Antigenic diversity is generated by distinct evolutionary mechanisms in African trypanosome species.</title>
        <authorList>
            <person name="Jackson A.P."/>
            <person name="Berry A."/>
            <person name="Aslett M."/>
            <person name="Allison H.C."/>
            <person name="Burton P."/>
            <person name="Vavrova-Anderson J."/>
            <person name="Brown R."/>
            <person name="Browne H."/>
            <person name="Corton N."/>
            <person name="Hauser H."/>
            <person name="Gamble J."/>
            <person name="Gilderthorp R."/>
            <person name="Marcello L."/>
            <person name="McQuillan J."/>
            <person name="Otto T.D."/>
            <person name="Quail M.A."/>
            <person name="Sanders M.J."/>
            <person name="van Tonder A."/>
            <person name="Ginger M.L."/>
            <person name="Field M.C."/>
            <person name="Barry J.D."/>
            <person name="Hertz-Fowler C."/>
            <person name="Berriman M."/>
        </authorList>
    </citation>
    <scope>NUCLEOTIDE SEQUENCE</scope>
    <source>
        <strain evidence="3 4">Y486</strain>
    </source>
</reference>
<keyword evidence="4" id="KW-1185">Reference proteome</keyword>
<accession>F9WPT5</accession>
<feature type="chain" id="PRO_5003390744" evidence="2">
    <location>
        <begin position="22"/>
        <end position="467"/>
    </location>
</feature>
<dbReference type="AlphaFoldDB" id="F9WPT5"/>
<proteinExistence type="predicted"/>